<sequence length="65" mass="6992">MLLEIEAHGGNRSMTDDSKREIGYTVDEMAGSFPNILGNSVVWVEPLVNCDGDKGDGSFLESAES</sequence>
<evidence type="ECO:0000313" key="1">
    <source>
        <dbReference type="EMBL" id="MCI63705.1"/>
    </source>
</evidence>
<dbReference type="AlphaFoldDB" id="A0A392TV56"/>
<dbReference type="Proteomes" id="UP000265520">
    <property type="component" value="Unassembled WGS sequence"/>
</dbReference>
<name>A0A392TV56_9FABA</name>
<dbReference type="EMBL" id="LXQA010642079">
    <property type="protein sequence ID" value="MCI63705.1"/>
    <property type="molecule type" value="Genomic_DNA"/>
</dbReference>
<organism evidence="1 2">
    <name type="scientific">Trifolium medium</name>
    <dbReference type="NCBI Taxonomy" id="97028"/>
    <lineage>
        <taxon>Eukaryota</taxon>
        <taxon>Viridiplantae</taxon>
        <taxon>Streptophyta</taxon>
        <taxon>Embryophyta</taxon>
        <taxon>Tracheophyta</taxon>
        <taxon>Spermatophyta</taxon>
        <taxon>Magnoliopsida</taxon>
        <taxon>eudicotyledons</taxon>
        <taxon>Gunneridae</taxon>
        <taxon>Pentapetalae</taxon>
        <taxon>rosids</taxon>
        <taxon>fabids</taxon>
        <taxon>Fabales</taxon>
        <taxon>Fabaceae</taxon>
        <taxon>Papilionoideae</taxon>
        <taxon>50 kb inversion clade</taxon>
        <taxon>NPAAA clade</taxon>
        <taxon>Hologalegina</taxon>
        <taxon>IRL clade</taxon>
        <taxon>Trifolieae</taxon>
        <taxon>Trifolium</taxon>
    </lineage>
</organism>
<evidence type="ECO:0000313" key="2">
    <source>
        <dbReference type="Proteomes" id="UP000265520"/>
    </source>
</evidence>
<feature type="non-terminal residue" evidence="1">
    <location>
        <position position="65"/>
    </location>
</feature>
<proteinExistence type="predicted"/>
<protein>
    <submittedName>
        <fullName evidence="1">Uncharacterized protein</fullName>
    </submittedName>
</protein>
<keyword evidence="2" id="KW-1185">Reference proteome</keyword>
<comment type="caution">
    <text evidence="1">The sequence shown here is derived from an EMBL/GenBank/DDBJ whole genome shotgun (WGS) entry which is preliminary data.</text>
</comment>
<accession>A0A392TV56</accession>
<reference evidence="1 2" key="1">
    <citation type="journal article" date="2018" name="Front. Plant Sci.">
        <title>Red Clover (Trifolium pratense) and Zigzag Clover (T. medium) - A Picture of Genomic Similarities and Differences.</title>
        <authorList>
            <person name="Dluhosova J."/>
            <person name="Istvanek J."/>
            <person name="Nedelnik J."/>
            <person name="Repkova J."/>
        </authorList>
    </citation>
    <scope>NUCLEOTIDE SEQUENCE [LARGE SCALE GENOMIC DNA]</scope>
    <source>
        <strain evidence="2">cv. 10/8</strain>
        <tissue evidence="1">Leaf</tissue>
    </source>
</reference>